<accession>A0A109LCL0</accession>
<organism evidence="1 2">
    <name type="scientific">Pseudomonas fluorescens</name>
    <dbReference type="NCBI Taxonomy" id="294"/>
    <lineage>
        <taxon>Bacteria</taxon>
        <taxon>Pseudomonadati</taxon>
        <taxon>Pseudomonadota</taxon>
        <taxon>Gammaproteobacteria</taxon>
        <taxon>Pseudomonadales</taxon>
        <taxon>Pseudomonadaceae</taxon>
        <taxon>Pseudomonas</taxon>
    </lineage>
</organism>
<reference evidence="1 2" key="1">
    <citation type="submission" date="2015-05" db="EMBL/GenBank/DDBJ databases">
        <title>A genomic and transcriptomic approach to investigate the blue pigment phenotype in Pseudomonas fluorescens.</title>
        <authorList>
            <person name="Andreani N.A."/>
            <person name="Cardazzo B."/>
        </authorList>
    </citation>
    <scope>NUCLEOTIDE SEQUENCE [LARGE SCALE GENOMIC DNA]</scope>
    <source>
        <strain evidence="1 2">Ps_22</strain>
    </source>
</reference>
<protein>
    <submittedName>
        <fullName evidence="1">Uncharacterized protein</fullName>
    </submittedName>
</protein>
<comment type="caution">
    <text evidence="1">The sequence shown here is derived from an EMBL/GenBank/DDBJ whole genome shotgun (WGS) entry which is preliminary data.</text>
</comment>
<sequence>MRGQWEVGAELAAKAHLRADTQAALHGFAQVMSQRQAQSRPAKLAGNASAGLGERLEDFHLGFLGDANAGIAHFNADPAF</sequence>
<evidence type="ECO:0000313" key="2">
    <source>
        <dbReference type="Proteomes" id="UP000061348"/>
    </source>
</evidence>
<dbReference type="AlphaFoldDB" id="A0A109LCL0"/>
<evidence type="ECO:0000313" key="1">
    <source>
        <dbReference type="EMBL" id="KWV85160.1"/>
    </source>
</evidence>
<gene>
    <name evidence="1" type="ORF">PFLmoz3_05104</name>
</gene>
<dbReference type="PATRIC" id="fig|294.194.peg.5656"/>
<proteinExistence type="predicted"/>
<dbReference type="EMBL" id="LCYA01000138">
    <property type="protein sequence ID" value="KWV85160.1"/>
    <property type="molecule type" value="Genomic_DNA"/>
</dbReference>
<dbReference type="Proteomes" id="UP000061348">
    <property type="component" value="Unassembled WGS sequence"/>
</dbReference>
<name>A0A109LCL0_PSEFL</name>